<reference evidence="2 3" key="1">
    <citation type="submission" date="2023-08" db="EMBL/GenBank/DDBJ databases">
        <title>Phytohabitans sansha sp. nov., isolated from marine sediment.</title>
        <authorList>
            <person name="Zhao Y."/>
            <person name="Yi K."/>
        </authorList>
    </citation>
    <scope>NUCLEOTIDE SEQUENCE [LARGE SCALE GENOMIC DNA]</scope>
    <source>
        <strain evidence="2 3">ZYX-F-186</strain>
    </source>
</reference>
<proteinExistence type="predicted"/>
<accession>A0ABU0ZTR9</accession>
<evidence type="ECO:0000313" key="3">
    <source>
        <dbReference type="Proteomes" id="UP001230908"/>
    </source>
</evidence>
<evidence type="ECO:0000313" key="2">
    <source>
        <dbReference type="EMBL" id="MDQ7910441.1"/>
    </source>
</evidence>
<name>A0ABU0ZTR9_9ACTN</name>
<dbReference type="EMBL" id="JAVHUY010000056">
    <property type="protein sequence ID" value="MDQ7910441.1"/>
    <property type="molecule type" value="Genomic_DNA"/>
</dbReference>
<keyword evidence="3" id="KW-1185">Reference proteome</keyword>
<comment type="caution">
    <text evidence="2">The sequence shown here is derived from an EMBL/GenBank/DDBJ whole genome shotgun (WGS) entry which is preliminary data.</text>
</comment>
<evidence type="ECO:0000256" key="1">
    <source>
        <dbReference type="SAM" id="MobiDB-lite"/>
    </source>
</evidence>
<gene>
    <name evidence="2" type="ORF">RB614_38700</name>
</gene>
<sequence length="145" mass="15254">MSGLSAVVTPYVLAGRLVQMRRQGPRFACPRCQGMDADETVVTYCRRCGDRRGETALRVCTTCQFDFRGLLPAGQRVWRPRPAAATLPPAPEAPAPEPSAPPASTPAAADPPPAEWPSAPGPAAFPPPAPASHPGDDELPPRPPS</sequence>
<dbReference type="RefSeq" id="WP_308717689.1">
    <property type="nucleotide sequence ID" value="NZ_JAVHUY010000056.1"/>
</dbReference>
<organism evidence="2 3">
    <name type="scientific">Phytohabitans maris</name>
    <dbReference type="NCBI Taxonomy" id="3071409"/>
    <lineage>
        <taxon>Bacteria</taxon>
        <taxon>Bacillati</taxon>
        <taxon>Actinomycetota</taxon>
        <taxon>Actinomycetes</taxon>
        <taxon>Micromonosporales</taxon>
        <taxon>Micromonosporaceae</taxon>
    </lineage>
</organism>
<dbReference type="Proteomes" id="UP001230908">
    <property type="component" value="Unassembled WGS sequence"/>
</dbReference>
<feature type="compositionally biased region" description="Basic and acidic residues" evidence="1">
    <location>
        <begin position="134"/>
        <end position="145"/>
    </location>
</feature>
<protein>
    <submittedName>
        <fullName evidence="2">Uncharacterized protein</fullName>
    </submittedName>
</protein>
<feature type="region of interest" description="Disordered" evidence="1">
    <location>
        <begin position="81"/>
        <end position="145"/>
    </location>
</feature>
<feature type="compositionally biased region" description="Pro residues" evidence="1">
    <location>
        <begin position="88"/>
        <end position="131"/>
    </location>
</feature>